<protein>
    <submittedName>
        <fullName evidence="2">Uncharacterized protein</fullName>
    </submittedName>
</protein>
<dbReference type="EMBL" id="BPLQ01012353">
    <property type="protein sequence ID" value="GIY64861.1"/>
    <property type="molecule type" value="Genomic_DNA"/>
</dbReference>
<reference evidence="2 3" key="1">
    <citation type="submission" date="2021-06" db="EMBL/GenBank/DDBJ databases">
        <title>Caerostris darwini draft genome.</title>
        <authorList>
            <person name="Kono N."/>
            <person name="Arakawa K."/>
        </authorList>
    </citation>
    <scope>NUCLEOTIDE SEQUENCE [LARGE SCALE GENOMIC DNA]</scope>
</reference>
<feature type="region of interest" description="Disordered" evidence="1">
    <location>
        <begin position="90"/>
        <end position="116"/>
    </location>
</feature>
<gene>
    <name evidence="2" type="primary">AVEN_852_1</name>
    <name evidence="2" type="ORF">CDAR_240071</name>
</gene>
<dbReference type="AlphaFoldDB" id="A0AAV4V4E9"/>
<feature type="compositionally biased region" description="Basic and acidic residues" evidence="1">
    <location>
        <begin position="90"/>
        <end position="102"/>
    </location>
</feature>
<sequence length="125" mass="14429">MSGHAHDTCGARVHCHHKLPSHCLCGLKSGDLRQKYLDPAQLFVKGRDDNRIVHFVQPKFEKSVSEYREEFTWPNTKHPVVAYTAPKSPYRFEPKSELDKQSRAPKSAPKSQEWNKGIAERIFEK</sequence>
<accession>A0AAV4V4E9</accession>
<name>A0AAV4V4E9_9ARAC</name>
<evidence type="ECO:0000313" key="3">
    <source>
        <dbReference type="Proteomes" id="UP001054837"/>
    </source>
</evidence>
<comment type="caution">
    <text evidence="2">The sequence shown here is derived from an EMBL/GenBank/DDBJ whole genome shotgun (WGS) entry which is preliminary data.</text>
</comment>
<dbReference type="Proteomes" id="UP001054837">
    <property type="component" value="Unassembled WGS sequence"/>
</dbReference>
<evidence type="ECO:0000313" key="2">
    <source>
        <dbReference type="EMBL" id="GIY64861.1"/>
    </source>
</evidence>
<keyword evidence="3" id="KW-1185">Reference proteome</keyword>
<evidence type="ECO:0000256" key="1">
    <source>
        <dbReference type="SAM" id="MobiDB-lite"/>
    </source>
</evidence>
<proteinExistence type="predicted"/>
<organism evidence="2 3">
    <name type="scientific">Caerostris darwini</name>
    <dbReference type="NCBI Taxonomy" id="1538125"/>
    <lineage>
        <taxon>Eukaryota</taxon>
        <taxon>Metazoa</taxon>
        <taxon>Ecdysozoa</taxon>
        <taxon>Arthropoda</taxon>
        <taxon>Chelicerata</taxon>
        <taxon>Arachnida</taxon>
        <taxon>Araneae</taxon>
        <taxon>Araneomorphae</taxon>
        <taxon>Entelegynae</taxon>
        <taxon>Araneoidea</taxon>
        <taxon>Araneidae</taxon>
        <taxon>Caerostris</taxon>
    </lineage>
</organism>